<proteinExistence type="predicted"/>
<name>A0A3M4L301_PSEA0</name>
<organism evidence="1 2">
    <name type="scientific">Pseudomonas amygdali pv. mori</name>
    <dbReference type="NCBI Taxonomy" id="34065"/>
    <lineage>
        <taxon>Bacteria</taxon>
        <taxon>Pseudomonadati</taxon>
        <taxon>Pseudomonadota</taxon>
        <taxon>Gammaproteobacteria</taxon>
        <taxon>Pseudomonadales</taxon>
        <taxon>Pseudomonadaceae</taxon>
        <taxon>Pseudomonas</taxon>
        <taxon>Pseudomonas amygdali</taxon>
    </lineage>
</organism>
<evidence type="ECO:0000313" key="2">
    <source>
        <dbReference type="Proteomes" id="UP000279553"/>
    </source>
</evidence>
<dbReference type="AlphaFoldDB" id="A0A3M4L301"/>
<dbReference type="EMBL" id="RBRD01000175">
    <property type="protein sequence ID" value="RMQ35850.1"/>
    <property type="molecule type" value="Genomic_DNA"/>
</dbReference>
<accession>A0A3M4L301</accession>
<evidence type="ECO:0000313" key="1">
    <source>
        <dbReference type="EMBL" id="RMQ35850.1"/>
    </source>
</evidence>
<reference evidence="1 2" key="1">
    <citation type="submission" date="2018-08" db="EMBL/GenBank/DDBJ databases">
        <title>Recombination of ecologically and evolutionarily significant loci maintains genetic cohesion in the Pseudomonas syringae species complex.</title>
        <authorList>
            <person name="Dillon M."/>
            <person name="Thakur S."/>
            <person name="Almeida R.N.D."/>
            <person name="Weir B.S."/>
            <person name="Guttman D.S."/>
        </authorList>
    </citation>
    <scope>NUCLEOTIDE SEQUENCE [LARGE SCALE GENOMIC DNA]</scope>
    <source>
        <strain evidence="1 2">ICMP 535</strain>
    </source>
</reference>
<protein>
    <submittedName>
        <fullName evidence="1">Uncharacterized protein</fullName>
    </submittedName>
</protein>
<sequence>MEMVGSQVQGFSNSVIVPMAACDIEDIPSVPGIYAYYISFLSRRSLGLFRGGNISEQDILSAKLILARKFKQFLALRKERRYEGSVRDAQRYSHIAPSYSIRLEEDFVAAPVDALLAMSDSSFLNAVDILESTLLLQSPVYVGIAIEQTLQDRCLQHRSDFYNGSSSSGFGSRLKKFGFEWTDLVFVASPSRAYGNELREVEKAVQLLINPILGLR</sequence>
<comment type="caution">
    <text evidence="1">The sequence shown here is derived from an EMBL/GenBank/DDBJ whole genome shotgun (WGS) entry which is preliminary data.</text>
</comment>
<gene>
    <name evidence="1" type="ORF">ALQ05_200009</name>
</gene>
<dbReference type="Proteomes" id="UP000279553">
    <property type="component" value="Unassembled WGS sequence"/>
</dbReference>
<dbReference type="RefSeq" id="WP_135187579.1">
    <property type="nucleotide sequence ID" value="NZ_RBRD01000175.1"/>
</dbReference>